<dbReference type="Gene3D" id="1.10.357.10">
    <property type="entry name" value="Tetracycline Repressor, domain 2"/>
    <property type="match status" value="1"/>
</dbReference>
<dbReference type="InterPro" id="IPR041583">
    <property type="entry name" value="TetR_C_31"/>
</dbReference>
<keyword evidence="1 2" id="KW-0238">DNA-binding</keyword>
<dbReference type="PANTHER" id="PTHR30055:SF231">
    <property type="entry name" value="TRANSCRIPTIONAL REGULATORY PROTEIN (PROBABLY DEOR-FAMILY)-RELATED"/>
    <property type="match status" value="1"/>
</dbReference>
<dbReference type="PROSITE" id="PS50977">
    <property type="entry name" value="HTH_TETR_2"/>
    <property type="match status" value="1"/>
</dbReference>
<dbReference type="Proteomes" id="UP000321617">
    <property type="component" value="Unassembled WGS sequence"/>
</dbReference>
<proteinExistence type="predicted"/>
<dbReference type="RefSeq" id="WP_147136549.1">
    <property type="nucleotide sequence ID" value="NZ_BAABIJ010000001.1"/>
</dbReference>
<dbReference type="OrthoDB" id="7506349at2"/>
<dbReference type="AlphaFoldDB" id="A0A562VEK6"/>
<accession>A0A562VEK6</accession>
<dbReference type="InterPro" id="IPR001647">
    <property type="entry name" value="HTH_TetR"/>
</dbReference>
<evidence type="ECO:0000256" key="1">
    <source>
        <dbReference type="ARBA" id="ARBA00023125"/>
    </source>
</evidence>
<evidence type="ECO:0000313" key="5">
    <source>
        <dbReference type="Proteomes" id="UP000321617"/>
    </source>
</evidence>
<dbReference type="InterPro" id="IPR050109">
    <property type="entry name" value="HTH-type_TetR-like_transc_reg"/>
</dbReference>
<dbReference type="PANTHER" id="PTHR30055">
    <property type="entry name" value="HTH-TYPE TRANSCRIPTIONAL REGULATOR RUTR"/>
    <property type="match status" value="1"/>
</dbReference>
<keyword evidence="5" id="KW-1185">Reference proteome</keyword>
<dbReference type="GO" id="GO:0000976">
    <property type="term" value="F:transcription cis-regulatory region binding"/>
    <property type="evidence" value="ECO:0007669"/>
    <property type="project" value="TreeGrafter"/>
</dbReference>
<protein>
    <submittedName>
        <fullName evidence="4">TetR family transcriptional regulator</fullName>
    </submittedName>
</protein>
<evidence type="ECO:0000259" key="3">
    <source>
        <dbReference type="PROSITE" id="PS50977"/>
    </source>
</evidence>
<dbReference type="GO" id="GO:0003700">
    <property type="term" value="F:DNA-binding transcription factor activity"/>
    <property type="evidence" value="ECO:0007669"/>
    <property type="project" value="TreeGrafter"/>
</dbReference>
<evidence type="ECO:0000256" key="2">
    <source>
        <dbReference type="PROSITE-ProRule" id="PRU00335"/>
    </source>
</evidence>
<dbReference type="Pfam" id="PF00440">
    <property type="entry name" value="TetR_N"/>
    <property type="match status" value="1"/>
</dbReference>
<reference evidence="4 5" key="1">
    <citation type="journal article" date="2013" name="Stand. Genomic Sci.">
        <title>Genomic Encyclopedia of Type Strains, Phase I: The one thousand microbial genomes (KMG-I) project.</title>
        <authorList>
            <person name="Kyrpides N.C."/>
            <person name="Woyke T."/>
            <person name="Eisen J.A."/>
            <person name="Garrity G."/>
            <person name="Lilburn T.G."/>
            <person name="Beck B.J."/>
            <person name="Whitman W.B."/>
            <person name="Hugenholtz P."/>
            <person name="Klenk H.P."/>
        </authorList>
    </citation>
    <scope>NUCLEOTIDE SEQUENCE [LARGE SCALE GENOMIC DNA]</scope>
    <source>
        <strain evidence="4 5">DSM 45044</strain>
    </source>
</reference>
<sequence length="203" mass="22207">MRQNPERRAALLDAAIRVLAGQGMRGLTLRAVDAEAGVPTGTASNYFSNRGRLLEQVTTRTRERLTPDPALVDETMRIPPGRELLDVLLHQLVDRMRADPDSHLAMLELRLEATRRPELAAVLTETFRAELADTTEFHVGTGMPGGRMAVVLMYLTMSGYFLDTLTTPDVLAEHPLDDVIRELVHRMIPDDADGGGGTGAPVA</sequence>
<dbReference type="InterPro" id="IPR009057">
    <property type="entry name" value="Homeodomain-like_sf"/>
</dbReference>
<comment type="caution">
    <text evidence="4">The sequence shown here is derived from an EMBL/GenBank/DDBJ whole genome shotgun (WGS) entry which is preliminary data.</text>
</comment>
<feature type="domain" description="HTH tetR-type" evidence="3">
    <location>
        <begin position="5"/>
        <end position="65"/>
    </location>
</feature>
<dbReference type="SUPFAM" id="SSF46689">
    <property type="entry name" value="Homeodomain-like"/>
    <property type="match status" value="1"/>
</dbReference>
<gene>
    <name evidence="4" type="ORF">LX16_2048</name>
</gene>
<feature type="DNA-binding region" description="H-T-H motif" evidence="2">
    <location>
        <begin position="28"/>
        <end position="47"/>
    </location>
</feature>
<dbReference type="EMBL" id="VLLL01000005">
    <property type="protein sequence ID" value="TWJ16319.1"/>
    <property type="molecule type" value="Genomic_DNA"/>
</dbReference>
<dbReference type="Pfam" id="PF17940">
    <property type="entry name" value="TetR_C_31"/>
    <property type="match status" value="1"/>
</dbReference>
<organism evidence="4 5">
    <name type="scientific">Stackebrandtia albiflava</name>
    <dbReference type="NCBI Taxonomy" id="406432"/>
    <lineage>
        <taxon>Bacteria</taxon>
        <taxon>Bacillati</taxon>
        <taxon>Actinomycetota</taxon>
        <taxon>Actinomycetes</taxon>
        <taxon>Glycomycetales</taxon>
        <taxon>Glycomycetaceae</taxon>
        <taxon>Stackebrandtia</taxon>
    </lineage>
</organism>
<evidence type="ECO:0000313" key="4">
    <source>
        <dbReference type="EMBL" id="TWJ16319.1"/>
    </source>
</evidence>
<name>A0A562VEK6_9ACTN</name>